<dbReference type="Gene3D" id="3.50.50.60">
    <property type="entry name" value="FAD/NAD(P)-binding domain"/>
    <property type="match status" value="2"/>
</dbReference>
<keyword evidence="3 6" id="KW-0560">Oxidoreductase</keyword>
<keyword evidence="1 6" id="KW-0285">Flavoprotein</keyword>
<keyword evidence="2 6" id="KW-0274">FAD</keyword>
<dbReference type="InterPro" id="IPR023753">
    <property type="entry name" value="FAD/NAD-binding_dom"/>
</dbReference>
<evidence type="ECO:0000256" key="6">
    <source>
        <dbReference type="RuleBase" id="RU003880"/>
    </source>
</evidence>
<name>A0A0G0VG82_9BACT</name>
<dbReference type="InterPro" id="IPR036188">
    <property type="entry name" value="FAD/NAD-bd_sf"/>
</dbReference>
<dbReference type="EMBL" id="LCAW01000016">
    <property type="protein sequence ID" value="KKR98636.1"/>
    <property type="molecule type" value="Genomic_DNA"/>
</dbReference>
<dbReference type="InterPro" id="IPR005982">
    <property type="entry name" value="Thioredox_Rdtase"/>
</dbReference>
<evidence type="ECO:0000256" key="2">
    <source>
        <dbReference type="ARBA" id="ARBA00022827"/>
    </source>
</evidence>
<comment type="catalytic activity">
    <reaction evidence="6">
        <text>[thioredoxin]-dithiol + NADP(+) = [thioredoxin]-disulfide + NADPH + H(+)</text>
        <dbReference type="Rhea" id="RHEA:20345"/>
        <dbReference type="Rhea" id="RHEA-COMP:10698"/>
        <dbReference type="Rhea" id="RHEA-COMP:10700"/>
        <dbReference type="ChEBI" id="CHEBI:15378"/>
        <dbReference type="ChEBI" id="CHEBI:29950"/>
        <dbReference type="ChEBI" id="CHEBI:50058"/>
        <dbReference type="ChEBI" id="CHEBI:57783"/>
        <dbReference type="ChEBI" id="CHEBI:58349"/>
        <dbReference type="EC" id="1.8.1.9"/>
    </reaction>
</comment>
<comment type="similarity">
    <text evidence="6">Belongs to the class-II pyridine nucleotide-disulfide oxidoreductase family.</text>
</comment>
<feature type="domain" description="FAD/NAD(P)-binding" evidence="8">
    <location>
        <begin position="4"/>
        <end position="290"/>
    </location>
</feature>
<evidence type="ECO:0000259" key="8">
    <source>
        <dbReference type="Pfam" id="PF07992"/>
    </source>
</evidence>
<accession>A0A0G0VG82</accession>
<dbReference type="GO" id="GO:0005737">
    <property type="term" value="C:cytoplasm"/>
    <property type="evidence" value="ECO:0007669"/>
    <property type="project" value="InterPro"/>
</dbReference>
<dbReference type="InterPro" id="IPR050097">
    <property type="entry name" value="Ferredoxin-NADP_redctase_2"/>
</dbReference>
<dbReference type="PANTHER" id="PTHR48105">
    <property type="entry name" value="THIOREDOXIN REDUCTASE 1-RELATED-RELATED"/>
    <property type="match status" value="1"/>
</dbReference>
<evidence type="ECO:0000256" key="5">
    <source>
        <dbReference type="ARBA" id="ARBA00023284"/>
    </source>
</evidence>
<evidence type="ECO:0000256" key="3">
    <source>
        <dbReference type="ARBA" id="ARBA00023002"/>
    </source>
</evidence>
<dbReference type="PATRIC" id="fig|1618983.3.peg.693"/>
<dbReference type="PRINTS" id="PR00368">
    <property type="entry name" value="FADPNR"/>
</dbReference>
<organism evidence="9 10">
    <name type="scientific">Candidatus Uhrbacteria bacterium GW2011_GWC1_41_20</name>
    <dbReference type="NCBI Taxonomy" id="1618983"/>
    <lineage>
        <taxon>Bacteria</taxon>
        <taxon>Candidatus Uhriibacteriota</taxon>
    </lineage>
</organism>
<proteinExistence type="inferred from homology"/>
<evidence type="ECO:0000256" key="1">
    <source>
        <dbReference type="ARBA" id="ARBA00022630"/>
    </source>
</evidence>
<dbReference type="Proteomes" id="UP000033930">
    <property type="component" value="Unassembled WGS sequence"/>
</dbReference>
<dbReference type="InterPro" id="IPR008255">
    <property type="entry name" value="Pyr_nucl-diS_OxRdtase_2_AS"/>
</dbReference>
<reference evidence="9 10" key="1">
    <citation type="journal article" date="2015" name="Nature">
        <title>rRNA introns, odd ribosomes, and small enigmatic genomes across a large radiation of phyla.</title>
        <authorList>
            <person name="Brown C.T."/>
            <person name="Hug L.A."/>
            <person name="Thomas B.C."/>
            <person name="Sharon I."/>
            <person name="Castelle C.J."/>
            <person name="Singh A."/>
            <person name="Wilkins M.J."/>
            <person name="Williams K.H."/>
            <person name="Banfield J.F."/>
        </authorList>
    </citation>
    <scope>NUCLEOTIDE SEQUENCE [LARGE SCALE GENOMIC DNA]</scope>
</reference>
<evidence type="ECO:0000313" key="9">
    <source>
        <dbReference type="EMBL" id="KKR98636.1"/>
    </source>
</evidence>
<comment type="caution">
    <text evidence="9">The sequence shown here is derived from an EMBL/GenBank/DDBJ whole genome shotgun (WGS) entry which is preliminary data.</text>
</comment>
<dbReference type="NCBIfam" id="TIGR01292">
    <property type="entry name" value="TRX_reduct"/>
    <property type="match status" value="1"/>
</dbReference>
<evidence type="ECO:0000313" key="10">
    <source>
        <dbReference type="Proteomes" id="UP000033930"/>
    </source>
</evidence>
<comment type="subunit">
    <text evidence="6">Homodimer.</text>
</comment>
<dbReference type="PROSITE" id="PS00573">
    <property type="entry name" value="PYRIDINE_REDOX_2"/>
    <property type="match status" value="1"/>
</dbReference>
<evidence type="ECO:0000256" key="4">
    <source>
        <dbReference type="ARBA" id="ARBA00023157"/>
    </source>
</evidence>
<dbReference type="EC" id="1.8.1.9" evidence="6"/>
<dbReference type="PRINTS" id="PR00469">
    <property type="entry name" value="PNDRDTASEII"/>
</dbReference>
<comment type="cofactor">
    <cofactor evidence="7">
        <name>FAD</name>
        <dbReference type="ChEBI" id="CHEBI:57692"/>
    </cofactor>
    <text evidence="7">Binds 1 FAD per subunit.</text>
</comment>
<keyword evidence="5 6" id="KW-0676">Redox-active center</keyword>
<keyword evidence="4" id="KW-1015">Disulfide bond</keyword>
<dbReference type="Pfam" id="PF07992">
    <property type="entry name" value="Pyr_redox_2"/>
    <property type="match status" value="1"/>
</dbReference>
<keyword evidence="7" id="KW-0521">NADP</keyword>
<dbReference type="GO" id="GO:0019430">
    <property type="term" value="P:removal of superoxide radicals"/>
    <property type="evidence" value="ECO:0007669"/>
    <property type="project" value="UniProtKB-UniRule"/>
</dbReference>
<dbReference type="AlphaFoldDB" id="A0A0G0VG82"/>
<sequence length="306" mass="33172">MHHKLIIIGSGPAGYTAAIYAARAELHPIVFIGDQPGGQLTTTTEVENWPGEPDGIQGTDLMEKLKKQAERFGAEIAGKTITEVGLSSRPFVVKTGSDTYSADAVIIATGASARWLGIPGEDRFKGKGVSACATCDGFFFRDKKVVMVGGGDTAMEEANFLTRFAESVTVLVRRDELRASKIMQERALANPKIKFMYFTEAKELIGDQKLEKIRVINNQTNEEHDVPADGFFVTIGHKPNTDFLAGQIELDAKGYIKNVPGTAKTNVEGVFACGDVIDPYYRQAITSAGTGCWAALDAERWLSNNS</sequence>
<protein>
    <recommendedName>
        <fullName evidence="6">Thioredoxin reductase</fullName>
        <ecNumber evidence="6">1.8.1.9</ecNumber>
    </recommendedName>
</protein>
<dbReference type="SUPFAM" id="SSF51905">
    <property type="entry name" value="FAD/NAD(P)-binding domain"/>
    <property type="match status" value="1"/>
</dbReference>
<gene>
    <name evidence="9" type="ORF">UU50_C0016G0013</name>
</gene>
<evidence type="ECO:0000256" key="7">
    <source>
        <dbReference type="RuleBase" id="RU003881"/>
    </source>
</evidence>
<dbReference type="GO" id="GO:0004791">
    <property type="term" value="F:thioredoxin-disulfide reductase (NADPH) activity"/>
    <property type="evidence" value="ECO:0007669"/>
    <property type="project" value="UniProtKB-UniRule"/>
</dbReference>